<dbReference type="OrthoDB" id="5125733at2759"/>
<reference evidence="2" key="1">
    <citation type="journal article" date="2021" name="Nat. Commun.">
        <title>Genetic determinants of endophytism in the Arabidopsis root mycobiome.</title>
        <authorList>
            <person name="Mesny F."/>
            <person name="Miyauchi S."/>
            <person name="Thiergart T."/>
            <person name="Pickel B."/>
            <person name="Atanasova L."/>
            <person name="Karlsson M."/>
            <person name="Huettel B."/>
            <person name="Barry K.W."/>
            <person name="Haridas S."/>
            <person name="Chen C."/>
            <person name="Bauer D."/>
            <person name="Andreopoulos W."/>
            <person name="Pangilinan J."/>
            <person name="LaButti K."/>
            <person name="Riley R."/>
            <person name="Lipzen A."/>
            <person name="Clum A."/>
            <person name="Drula E."/>
            <person name="Henrissat B."/>
            <person name="Kohler A."/>
            <person name="Grigoriev I.V."/>
            <person name="Martin F.M."/>
            <person name="Hacquard S."/>
        </authorList>
    </citation>
    <scope>NUCLEOTIDE SEQUENCE</scope>
    <source>
        <strain evidence="2">FSSC 5 MPI-SDFR-AT-0091</strain>
    </source>
</reference>
<organism evidence="2 3">
    <name type="scientific">Fusarium solani</name>
    <name type="common">Filamentous fungus</name>
    <dbReference type="NCBI Taxonomy" id="169388"/>
    <lineage>
        <taxon>Eukaryota</taxon>
        <taxon>Fungi</taxon>
        <taxon>Dikarya</taxon>
        <taxon>Ascomycota</taxon>
        <taxon>Pezizomycotina</taxon>
        <taxon>Sordariomycetes</taxon>
        <taxon>Hypocreomycetidae</taxon>
        <taxon>Hypocreales</taxon>
        <taxon>Nectriaceae</taxon>
        <taxon>Fusarium</taxon>
        <taxon>Fusarium solani species complex</taxon>
    </lineage>
</organism>
<evidence type="ECO:0000313" key="2">
    <source>
        <dbReference type="EMBL" id="KAH7254884.1"/>
    </source>
</evidence>
<dbReference type="PANTHER" id="PTHR33112:SF16">
    <property type="entry name" value="HETEROKARYON INCOMPATIBILITY DOMAIN-CONTAINING PROTEIN"/>
    <property type="match status" value="1"/>
</dbReference>
<proteinExistence type="predicted"/>
<dbReference type="Pfam" id="PF06985">
    <property type="entry name" value="HET"/>
    <property type="match status" value="1"/>
</dbReference>
<feature type="domain" description="Heterokaryon incompatibility" evidence="1">
    <location>
        <begin position="205"/>
        <end position="348"/>
    </location>
</feature>
<dbReference type="Proteomes" id="UP000736672">
    <property type="component" value="Unassembled WGS sequence"/>
</dbReference>
<name>A0A9P9HBZ7_FUSSL</name>
<dbReference type="EMBL" id="JAGTJS010000010">
    <property type="protein sequence ID" value="KAH7254884.1"/>
    <property type="molecule type" value="Genomic_DNA"/>
</dbReference>
<accession>A0A9P9HBZ7</accession>
<gene>
    <name evidence="2" type="ORF">B0J15DRAFT_446916</name>
</gene>
<dbReference type="PANTHER" id="PTHR33112">
    <property type="entry name" value="DOMAIN PROTEIN, PUTATIVE-RELATED"/>
    <property type="match status" value="1"/>
</dbReference>
<sequence length="637" mass="70805">METFRQQAQEYQLHTCQHCESFIVDTAKAAASKNRETNLGVFRIPGAQIFKAASNRCALFQPCIVTLENDIIPRTPVKVVNEDVARQFTLVVTIWYIRRADGSHGMTIEGAWKRNGPPESWLSMGVTRFNLWPHKDASCGNKFTSHAVQPAISTKKAFTEMQTSLKECLSSHPECTRTCLPPPSRLVDVENLRLVDSAPIGSPTWAALSYCWGGPQKAQTTSQNVTNRYRAINFDDMPLTLRDAIRTCHELNLPYLWIDSMCIIQDDEDDKAREINKMPEVYQGALVTLSASCAATCHGGFLHDRLHPAPGVALPIRGPEEDYNIIQAVKWKGPVDEPIDTRAWTFQEQALSERIIDYGSQRASYFCNSSGKKHRFGMLPSPTDDLLRGEWANTVEKYSARQLTFASDRLNAVAAVASRFAEAAGLSSSEYVAGLWKPSLIRGLLWTVKTGQKRTESTSGPSFSWASHLMEVEWQSETWGRDTHRETASILEAEVKVGNALLPFGSVASSRITVNGPLVQTTLKLSSGEARFRHDGGGEHSVELFVDKEEKVTAKSLSVWLLELLFHLGPENSMGPGSDTRFGLVLKSTGQGQFTRIGMYSEWIPQDIPVANHKPRNDVCKRCKEISSTAVSNVELV</sequence>
<protein>
    <submittedName>
        <fullName evidence="2">Heterokaryon incompatibility protein-domain-containing protein</fullName>
    </submittedName>
</protein>
<dbReference type="InterPro" id="IPR010730">
    <property type="entry name" value="HET"/>
</dbReference>
<evidence type="ECO:0000259" key="1">
    <source>
        <dbReference type="Pfam" id="PF06985"/>
    </source>
</evidence>
<comment type="caution">
    <text evidence="2">The sequence shown here is derived from an EMBL/GenBank/DDBJ whole genome shotgun (WGS) entry which is preliminary data.</text>
</comment>
<keyword evidence="3" id="KW-1185">Reference proteome</keyword>
<evidence type="ECO:0000313" key="3">
    <source>
        <dbReference type="Proteomes" id="UP000736672"/>
    </source>
</evidence>
<dbReference type="AlphaFoldDB" id="A0A9P9HBZ7"/>